<dbReference type="InterPro" id="IPR010213">
    <property type="entry name" value="TF_NusA"/>
</dbReference>
<dbReference type="InterPro" id="IPR003029">
    <property type="entry name" value="S1_domain"/>
</dbReference>
<proteinExistence type="inferred from homology"/>
<comment type="function">
    <text evidence="7">Participates in both transcription termination and antitermination.</text>
</comment>
<keyword evidence="1 7" id="KW-0806">Transcription termination</keyword>
<dbReference type="Pfam" id="PF13184">
    <property type="entry name" value="KH_NusA_1st"/>
    <property type="match status" value="1"/>
</dbReference>
<feature type="domain" description="K Homology" evidence="10">
    <location>
        <begin position="303"/>
        <end position="386"/>
    </location>
</feature>
<feature type="domain" description="S1 motif" evidence="9">
    <location>
        <begin position="134"/>
        <end position="200"/>
    </location>
</feature>
<dbReference type="SUPFAM" id="SSF54814">
    <property type="entry name" value="Prokaryotic type KH domain (KH-domain type II)"/>
    <property type="match status" value="2"/>
</dbReference>
<dbReference type="PROSITE" id="PS50084">
    <property type="entry name" value="KH_TYPE_1"/>
    <property type="match status" value="1"/>
</dbReference>
<sequence>MDSKEFLDALNLVAKEKGIDKEVVFEAIEASLVSACKKNFGTSQNIKVVIDRESGNVACYAQKTVASPVEDPQLEISLEMARVLNPNYVVGDVVDLEVTPKDFGRISAQTAKQVVVQKFREAEREILFNQYITKEREVVTAIVQRKERRNVIVQMGKIDAILSANEQIPGEQYNFMDRIKVYVLEVKQTTKGPQIFVSRTHPELVKRLFEQEVPEVHDGTVEIKSIAREAGSRTKIAVYSKNENVDALGACVGQNGYRVNVIVSELGGEKIDVINWSEDPKEFIAAALSPSKVLEVALNEAEQSAKIVVPDHQLSLAIGKEGQNARLSAKLTGWRIDIKSETQARETNFLAEDPVTEEAAEETTAEETVDEAVEEAAEEDVTATEETAEGEAEA</sequence>
<dbReference type="PANTHER" id="PTHR22648">
    <property type="entry name" value="TRANSCRIPTION TERMINATION FACTOR NUSA"/>
    <property type="match status" value="1"/>
</dbReference>
<dbReference type="Gene3D" id="3.30.300.20">
    <property type="match status" value="2"/>
</dbReference>
<evidence type="ECO:0000313" key="12">
    <source>
        <dbReference type="Proteomes" id="UP000287361"/>
    </source>
</evidence>
<dbReference type="InterPro" id="IPR015946">
    <property type="entry name" value="KH_dom-like_a/b"/>
</dbReference>
<evidence type="ECO:0000259" key="10">
    <source>
        <dbReference type="SMART" id="SM00322"/>
    </source>
</evidence>
<keyword evidence="12" id="KW-1185">Reference proteome</keyword>
<dbReference type="Gene3D" id="3.30.1480.10">
    <property type="entry name" value="NusA, N-terminal domain"/>
    <property type="match status" value="1"/>
</dbReference>
<evidence type="ECO:0000313" key="11">
    <source>
        <dbReference type="EMBL" id="GCB28393.1"/>
    </source>
</evidence>
<dbReference type="HAMAP" id="MF_00945_B">
    <property type="entry name" value="NusA_B"/>
    <property type="match status" value="1"/>
</dbReference>
<dbReference type="GO" id="GO:0005829">
    <property type="term" value="C:cytosol"/>
    <property type="evidence" value="ECO:0007669"/>
    <property type="project" value="TreeGrafter"/>
</dbReference>
<dbReference type="Pfam" id="PF00575">
    <property type="entry name" value="S1"/>
    <property type="match status" value="1"/>
</dbReference>
<organism evidence="11 12">
    <name type="scientific">Anaerotignum faecicola</name>
    <dbReference type="NCBI Taxonomy" id="2358141"/>
    <lineage>
        <taxon>Bacteria</taxon>
        <taxon>Bacillati</taxon>
        <taxon>Bacillota</taxon>
        <taxon>Clostridia</taxon>
        <taxon>Lachnospirales</taxon>
        <taxon>Anaerotignaceae</taxon>
        <taxon>Anaerotignum</taxon>
    </lineage>
</organism>
<dbReference type="GeneID" id="86193062"/>
<dbReference type="FunFam" id="3.30.300.20:FF:000005">
    <property type="entry name" value="Transcription termination/antitermination protein NusA"/>
    <property type="match status" value="1"/>
</dbReference>
<dbReference type="Pfam" id="PF26594">
    <property type="entry name" value="KH_NusA_2nd"/>
    <property type="match status" value="1"/>
</dbReference>
<gene>
    <name evidence="7 11" type="primary">nusA</name>
    <name evidence="11" type="ORF">KGMB03357_00540</name>
</gene>
<dbReference type="SMART" id="SM00322">
    <property type="entry name" value="KH"/>
    <property type="match status" value="2"/>
</dbReference>
<dbReference type="InterPro" id="IPR036555">
    <property type="entry name" value="NusA_N_sf"/>
</dbReference>
<evidence type="ECO:0000256" key="2">
    <source>
        <dbReference type="ARBA" id="ARBA00022490"/>
    </source>
</evidence>
<keyword evidence="6 7" id="KW-0804">Transcription</keyword>
<dbReference type="InterPro" id="IPR058582">
    <property type="entry name" value="KH_NusA_2nd"/>
</dbReference>
<feature type="region of interest" description="Disordered" evidence="8">
    <location>
        <begin position="350"/>
        <end position="394"/>
    </location>
</feature>
<dbReference type="CDD" id="cd04455">
    <property type="entry name" value="S1_NusA"/>
    <property type="match status" value="1"/>
</dbReference>
<dbReference type="Proteomes" id="UP000287361">
    <property type="component" value="Unassembled WGS sequence"/>
</dbReference>
<evidence type="ECO:0000256" key="5">
    <source>
        <dbReference type="ARBA" id="ARBA00023015"/>
    </source>
</evidence>
<dbReference type="Pfam" id="PF08529">
    <property type="entry name" value="NusA_N"/>
    <property type="match status" value="1"/>
</dbReference>
<protein>
    <recommendedName>
        <fullName evidence="7">Transcription termination/antitermination protein NusA</fullName>
    </recommendedName>
</protein>
<dbReference type="NCBIfam" id="TIGR01953">
    <property type="entry name" value="NusA"/>
    <property type="match status" value="1"/>
</dbReference>
<evidence type="ECO:0000256" key="1">
    <source>
        <dbReference type="ARBA" id="ARBA00022472"/>
    </source>
</evidence>
<dbReference type="CDD" id="cd02134">
    <property type="entry name" value="KH-II_NusA_rpt1"/>
    <property type="match status" value="1"/>
</dbReference>
<dbReference type="InterPro" id="IPR009019">
    <property type="entry name" value="KH_sf_prok-type"/>
</dbReference>
<dbReference type="GO" id="GO:0003723">
    <property type="term" value="F:RNA binding"/>
    <property type="evidence" value="ECO:0007669"/>
    <property type="project" value="UniProtKB-UniRule"/>
</dbReference>
<dbReference type="GO" id="GO:0031564">
    <property type="term" value="P:transcription antitermination"/>
    <property type="evidence" value="ECO:0007669"/>
    <property type="project" value="UniProtKB-UniRule"/>
</dbReference>
<feature type="compositionally biased region" description="Acidic residues" evidence="8">
    <location>
        <begin position="354"/>
        <end position="394"/>
    </location>
</feature>
<reference evidence="11 12" key="1">
    <citation type="submission" date="2018-10" db="EMBL/GenBank/DDBJ databases">
        <title>Draft Genome Sequence of Anaerotignum sp. KCTC 15736.</title>
        <authorList>
            <person name="Choi S.H."/>
            <person name="Kim J.S."/>
            <person name="Kang S.W."/>
            <person name="Lee J.S."/>
            <person name="Park S.H."/>
        </authorList>
    </citation>
    <scope>NUCLEOTIDE SEQUENCE [LARGE SCALE GENOMIC DNA]</scope>
    <source>
        <strain evidence="11 12">KCTC 15736</strain>
    </source>
</reference>
<evidence type="ECO:0000256" key="8">
    <source>
        <dbReference type="SAM" id="MobiDB-lite"/>
    </source>
</evidence>
<dbReference type="InterPro" id="IPR013735">
    <property type="entry name" value="TF_NusA_N"/>
</dbReference>
<dbReference type="SUPFAM" id="SSF69705">
    <property type="entry name" value="Transcription factor NusA, N-terminal domain"/>
    <property type="match status" value="1"/>
</dbReference>
<dbReference type="FunFam" id="2.40.50.140:FF:000058">
    <property type="entry name" value="Transcription termination/antitermination protein NusA"/>
    <property type="match status" value="1"/>
</dbReference>
<dbReference type="AlphaFoldDB" id="A0A401LA18"/>
<dbReference type="InterPro" id="IPR025249">
    <property type="entry name" value="TF_NusA_KH_1st"/>
</dbReference>
<evidence type="ECO:0000256" key="7">
    <source>
        <dbReference type="HAMAP-Rule" id="MF_00945"/>
    </source>
</evidence>
<evidence type="ECO:0000256" key="4">
    <source>
        <dbReference type="ARBA" id="ARBA00022884"/>
    </source>
</evidence>
<dbReference type="SMART" id="SM00316">
    <property type="entry name" value="S1"/>
    <property type="match status" value="1"/>
</dbReference>
<comment type="similarity">
    <text evidence="7">Belongs to the NusA family.</text>
</comment>
<name>A0A401LA18_9FIRM</name>
<keyword evidence="3 7" id="KW-0889">Transcription antitermination</keyword>
<comment type="subunit">
    <text evidence="7">Monomer. Binds directly to the core enzyme of the DNA-dependent RNA polymerase and to nascent RNA.</text>
</comment>
<evidence type="ECO:0000256" key="3">
    <source>
        <dbReference type="ARBA" id="ARBA00022814"/>
    </source>
</evidence>
<dbReference type="InterPro" id="IPR004087">
    <property type="entry name" value="KH_dom"/>
</dbReference>
<dbReference type="CDD" id="cd22529">
    <property type="entry name" value="KH-II_NusA_rpt2"/>
    <property type="match status" value="1"/>
</dbReference>
<comment type="subcellular location">
    <subcellularLocation>
        <location evidence="7">Cytoplasm</location>
    </subcellularLocation>
</comment>
<comment type="caution">
    <text evidence="11">The sequence shown here is derived from an EMBL/GenBank/DDBJ whole genome shotgun (WGS) entry which is preliminary data.</text>
</comment>
<dbReference type="FunFam" id="3.30.300.20:FF:000002">
    <property type="entry name" value="Transcription termination/antitermination protein NusA"/>
    <property type="match status" value="1"/>
</dbReference>
<feature type="domain" description="K Homology" evidence="10">
    <location>
        <begin position="230"/>
        <end position="302"/>
    </location>
</feature>
<dbReference type="GO" id="GO:0006353">
    <property type="term" value="P:DNA-templated transcription termination"/>
    <property type="evidence" value="ECO:0007669"/>
    <property type="project" value="UniProtKB-UniRule"/>
</dbReference>
<accession>A0A401LA18</accession>
<dbReference type="SUPFAM" id="SSF50249">
    <property type="entry name" value="Nucleic acid-binding proteins"/>
    <property type="match status" value="1"/>
</dbReference>
<dbReference type="EMBL" id="BHVZ01000001">
    <property type="protein sequence ID" value="GCB28393.1"/>
    <property type="molecule type" value="Genomic_DNA"/>
</dbReference>
<keyword evidence="5 7" id="KW-0805">Transcription regulation</keyword>
<dbReference type="RefSeq" id="WP_016407700.1">
    <property type="nucleotide sequence ID" value="NZ_DAVZTY010000061.1"/>
</dbReference>
<dbReference type="OrthoDB" id="9807233at2"/>
<keyword evidence="2 7" id="KW-0963">Cytoplasm</keyword>
<keyword evidence="4 7" id="KW-0694">RNA-binding</keyword>
<dbReference type="InterPro" id="IPR030842">
    <property type="entry name" value="TF_NusA_bacterial"/>
</dbReference>
<dbReference type="Gene3D" id="2.40.50.140">
    <property type="entry name" value="Nucleic acid-binding proteins"/>
    <property type="match status" value="1"/>
</dbReference>
<dbReference type="PANTHER" id="PTHR22648:SF0">
    <property type="entry name" value="TRANSCRIPTION TERMINATION_ANTITERMINATION PROTEIN NUSA"/>
    <property type="match status" value="1"/>
</dbReference>
<evidence type="ECO:0000256" key="6">
    <source>
        <dbReference type="ARBA" id="ARBA00023163"/>
    </source>
</evidence>
<evidence type="ECO:0000259" key="9">
    <source>
        <dbReference type="SMART" id="SM00316"/>
    </source>
</evidence>
<dbReference type="GO" id="GO:0003700">
    <property type="term" value="F:DNA-binding transcription factor activity"/>
    <property type="evidence" value="ECO:0007669"/>
    <property type="project" value="InterPro"/>
</dbReference>
<dbReference type="FunFam" id="3.30.1480.10:FF:000002">
    <property type="entry name" value="Transcription termination/antitermination protein NusA"/>
    <property type="match status" value="1"/>
</dbReference>
<dbReference type="InterPro" id="IPR012340">
    <property type="entry name" value="NA-bd_OB-fold"/>
</dbReference>